<gene>
    <name evidence="1" type="ORF">PHMEG_00014715</name>
</gene>
<dbReference type="Proteomes" id="UP000198211">
    <property type="component" value="Unassembled WGS sequence"/>
</dbReference>
<dbReference type="EMBL" id="NBNE01001921">
    <property type="protein sequence ID" value="OWZ12165.1"/>
    <property type="molecule type" value="Genomic_DNA"/>
</dbReference>
<keyword evidence="2" id="KW-1185">Reference proteome</keyword>
<dbReference type="PANTHER" id="PTHR48471:SF1">
    <property type="entry name" value="DDE TNP4 DOMAIN-CONTAINING PROTEIN"/>
    <property type="match status" value="1"/>
</dbReference>
<name>A0A225W3L8_9STRA</name>
<reference evidence="2" key="1">
    <citation type="submission" date="2017-03" db="EMBL/GenBank/DDBJ databases">
        <title>Phytopthora megakarya and P. palmivora, two closely related causual agents of cacao black pod achieved similar genome size and gene model numbers by different mechanisms.</title>
        <authorList>
            <person name="Ali S."/>
            <person name="Shao J."/>
            <person name="Larry D.J."/>
            <person name="Kronmiller B."/>
            <person name="Shen D."/>
            <person name="Strem M.D."/>
            <person name="Melnick R.L."/>
            <person name="Guiltinan M.J."/>
            <person name="Tyler B.M."/>
            <person name="Meinhardt L.W."/>
            <person name="Bailey B.A."/>
        </authorList>
    </citation>
    <scope>NUCLEOTIDE SEQUENCE [LARGE SCALE GENOMIC DNA]</scope>
    <source>
        <strain evidence="2">zdho120</strain>
    </source>
</reference>
<sequence length="158" mass="17843">MARALIGFSPARIVWPTLVLRPPNLKFKMRIAMGGCMQSTLVETLPSREWNNGDISLAFREALSNPRLNRVTDSAFPSKQDMREGDLKRLLPSVSPSAKQLSGVFVRIRQVAQCGMGSVEKVLHRLAHPLPYDKSKRKMRLDNLFRLANHHVRAVEIS</sequence>
<evidence type="ECO:0000313" key="2">
    <source>
        <dbReference type="Proteomes" id="UP000198211"/>
    </source>
</evidence>
<dbReference type="PANTHER" id="PTHR48471">
    <property type="entry name" value="DDE TNP4 DOMAIN-CONTAINING PROTEIN"/>
    <property type="match status" value="1"/>
</dbReference>
<protein>
    <submittedName>
        <fullName evidence="1">Uncharacterized protein</fullName>
    </submittedName>
</protein>
<proteinExistence type="predicted"/>
<comment type="caution">
    <text evidence="1">The sequence shown here is derived from an EMBL/GenBank/DDBJ whole genome shotgun (WGS) entry which is preliminary data.</text>
</comment>
<evidence type="ECO:0000313" key="1">
    <source>
        <dbReference type="EMBL" id="OWZ12165.1"/>
    </source>
</evidence>
<organism evidence="1 2">
    <name type="scientific">Phytophthora megakarya</name>
    <dbReference type="NCBI Taxonomy" id="4795"/>
    <lineage>
        <taxon>Eukaryota</taxon>
        <taxon>Sar</taxon>
        <taxon>Stramenopiles</taxon>
        <taxon>Oomycota</taxon>
        <taxon>Peronosporomycetes</taxon>
        <taxon>Peronosporales</taxon>
        <taxon>Peronosporaceae</taxon>
        <taxon>Phytophthora</taxon>
    </lineage>
</organism>
<accession>A0A225W3L8</accession>
<dbReference type="AlphaFoldDB" id="A0A225W3L8"/>
<dbReference type="OrthoDB" id="119398at2759"/>